<reference evidence="6 7" key="1">
    <citation type="submission" date="2020-07" db="EMBL/GenBank/DDBJ databases">
        <title>Sequencing the genomes of 1000 actinobacteria strains.</title>
        <authorList>
            <person name="Klenk H.-P."/>
        </authorList>
    </citation>
    <scope>NUCLEOTIDE SEQUENCE [LARGE SCALE GENOMIC DNA]</scope>
    <source>
        <strain evidence="6 7">DSM 26487</strain>
    </source>
</reference>
<accession>A0A7Z0DK05</accession>
<dbReference type="InterPro" id="IPR006097">
    <property type="entry name" value="Glu/Leu/Phe/Val/Trp_DH_dimer"/>
</dbReference>
<dbReference type="InterPro" id="IPR006095">
    <property type="entry name" value="Glu/Leu/Phe/Val/Trp_DH"/>
</dbReference>
<evidence type="ECO:0000313" key="6">
    <source>
        <dbReference type="EMBL" id="NYI76768.1"/>
    </source>
</evidence>
<evidence type="ECO:0000313" key="7">
    <source>
        <dbReference type="Proteomes" id="UP000564496"/>
    </source>
</evidence>
<proteinExistence type="inferred from homology"/>
<dbReference type="InterPro" id="IPR036291">
    <property type="entry name" value="NAD(P)-bd_dom_sf"/>
</dbReference>
<comment type="caution">
    <text evidence="6">The sequence shown here is derived from an EMBL/GenBank/DDBJ whole genome shotgun (WGS) entry which is preliminary data.</text>
</comment>
<dbReference type="SUPFAM" id="SSF51735">
    <property type="entry name" value="NAD(P)-binding Rossmann-fold domains"/>
    <property type="match status" value="1"/>
</dbReference>
<evidence type="ECO:0000256" key="3">
    <source>
        <dbReference type="ARBA" id="ARBA00023027"/>
    </source>
</evidence>
<dbReference type="EC" id="1.4.1.9" evidence="6"/>
<dbReference type="Gene3D" id="3.40.50.10860">
    <property type="entry name" value="Leucine Dehydrogenase, chain A, domain 1"/>
    <property type="match status" value="1"/>
</dbReference>
<dbReference type="InterPro" id="IPR016211">
    <property type="entry name" value="Glu/Phe/Leu/Val/Trp_DH_bac/arc"/>
</dbReference>
<protein>
    <submittedName>
        <fullName evidence="6">Leucine dehydrogenase</fullName>
        <ecNumber evidence="6">1.4.1.9</ecNumber>
    </submittedName>
</protein>
<comment type="similarity">
    <text evidence="1 4">Belongs to the Glu/Leu/Phe/Val dehydrogenases family.</text>
</comment>
<dbReference type="InterPro" id="IPR046346">
    <property type="entry name" value="Aminoacid_DH-like_N_sf"/>
</dbReference>
<dbReference type="Gene3D" id="3.40.50.720">
    <property type="entry name" value="NAD(P)-binding Rossmann-like Domain"/>
    <property type="match status" value="1"/>
</dbReference>
<dbReference type="AlphaFoldDB" id="A0A7Z0DK05"/>
<dbReference type="Pfam" id="PF00208">
    <property type="entry name" value="ELFV_dehydrog"/>
    <property type="match status" value="1"/>
</dbReference>
<dbReference type="PRINTS" id="PR00082">
    <property type="entry name" value="GLFDHDRGNASE"/>
</dbReference>
<evidence type="ECO:0000259" key="5">
    <source>
        <dbReference type="SMART" id="SM00839"/>
    </source>
</evidence>
<name>A0A7Z0DK05_9ACTN</name>
<evidence type="ECO:0000256" key="4">
    <source>
        <dbReference type="RuleBase" id="RU004417"/>
    </source>
</evidence>
<keyword evidence="3" id="KW-0520">NAD</keyword>
<dbReference type="GO" id="GO:0050049">
    <property type="term" value="F:L-leucine dehydrogenase activity"/>
    <property type="evidence" value="ECO:0007669"/>
    <property type="project" value="UniProtKB-EC"/>
</dbReference>
<feature type="domain" description="Glutamate/phenylalanine/leucine/valine/L-tryptophan dehydrogenase C-terminal" evidence="5">
    <location>
        <begin position="84"/>
        <end position="283"/>
    </location>
</feature>
<dbReference type="Proteomes" id="UP000564496">
    <property type="component" value="Unassembled WGS sequence"/>
</dbReference>
<evidence type="ECO:0000256" key="2">
    <source>
        <dbReference type="ARBA" id="ARBA00023002"/>
    </source>
</evidence>
<keyword evidence="2 4" id="KW-0560">Oxidoreductase</keyword>
<dbReference type="InterPro" id="IPR006096">
    <property type="entry name" value="Glu/Leu/Phe/Val/Trp_DH_C"/>
</dbReference>
<organism evidence="6 7">
    <name type="scientific">Nocardioides panzhihuensis</name>
    <dbReference type="NCBI Taxonomy" id="860243"/>
    <lineage>
        <taxon>Bacteria</taxon>
        <taxon>Bacillati</taxon>
        <taxon>Actinomycetota</taxon>
        <taxon>Actinomycetes</taxon>
        <taxon>Propionibacteriales</taxon>
        <taxon>Nocardioidaceae</taxon>
        <taxon>Nocardioides</taxon>
    </lineage>
</organism>
<dbReference type="GO" id="GO:0006520">
    <property type="term" value="P:amino acid metabolic process"/>
    <property type="evidence" value="ECO:0007669"/>
    <property type="project" value="InterPro"/>
</dbReference>
<dbReference type="EMBL" id="JACBZR010000001">
    <property type="protein sequence ID" value="NYI76768.1"/>
    <property type="molecule type" value="Genomic_DNA"/>
</dbReference>
<dbReference type="PANTHER" id="PTHR42722">
    <property type="entry name" value="LEUCINE DEHYDROGENASE"/>
    <property type="match status" value="1"/>
</dbReference>
<dbReference type="Pfam" id="PF02812">
    <property type="entry name" value="ELFV_dehydrog_N"/>
    <property type="match status" value="1"/>
</dbReference>
<keyword evidence="7" id="KW-1185">Reference proteome</keyword>
<sequence>MTEKCLLAGLPHGGGKAVVMDPGTLHDADVRHLVLEDLADVITGLGGTYITGPDIGSTPEDMDIIHQMTGGLSFCRPEASGGSGNSSDATAQGVIAALVAGAEHVFSTSSLAGLRAGIIGYGSVGSLIAESLASRGCVVTVAEANQQRRRDVEAAGVAWAQGDLLEEDLDILVPAAIGGLLSPESARACRARLIVGPANNQLTDEGVASILHDNGTTWVPDVVASAGGIIHAVCREEMGLDERETAGRIAAIGATTAEILAESRDLAITPQATARNIAARRQKEVA</sequence>
<gene>
    <name evidence="6" type="ORF">BJ988_001416</name>
</gene>
<dbReference type="SUPFAM" id="SSF53223">
    <property type="entry name" value="Aminoacid dehydrogenase-like, N-terminal domain"/>
    <property type="match status" value="1"/>
</dbReference>
<dbReference type="SMART" id="SM00839">
    <property type="entry name" value="ELFV_dehydrog"/>
    <property type="match status" value="1"/>
</dbReference>
<dbReference type="PANTHER" id="PTHR42722:SF1">
    <property type="entry name" value="VALINE DEHYDROGENASE"/>
    <property type="match status" value="1"/>
</dbReference>
<evidence type="ECO:0000256" key="1">
    <source>
        <dbReference type="ARBA" id="ARBA00006382"/>
    </source>
</evidence>